<keyword evidence="2" id="KW-0874">Quinone</keyword>
<evidence type="ECO:0000313" key="6">
    <source>
        <dbReference type="Proteomes" id="UP001321249"/>
    </source>
</evidence>
<feature type="transmembrane region" description="Helical" evidence="2">
    <location>
        <begin position="96"/>
        <end position="116"/>
    </location>
</feature>
<keyword evidence="2" id="KW-0520">NAD</keyword>
<organism evidence="4 5">
    <name type="scientific">Candidatus Lucifugimonas marina</name>
    <dbReference type="NCBI Taxonomy" id="3038979"/>
    <lineage>
        <taxon>Bacteria</taxon>
        <taxon>Bacillati</taxon>
        <taxon>Chloroflexota</taxon>
        <taxon>Dehalococcoidia</taxon>
        <taxon>SAR202 cluster</taxon>
        <taxon>Candidatus Lucifugimonadales</taxon>
        <taxon>Candidatus Lucifugimonadaceae</taxon>
        <taxon>Candidatus Lucifugimonas</taxon>
    </lineage>
</organism>
<dbReference type="Pfam" id="PF00499">
    <property type="entry name" value="Oxidored_q3"/>
    <property type="match status" value="1"/>
</dbReference>
<reference evidence="5 6" key="1">
    <citation type="submission" date="2019-11" db="EMBL/GenBank/DDBJ databases">
        <authorList>
            <person name="Cho J.-C."/>
        </authorList>
    </citation>
    <scope>NUCLEOTIDE SEQUENCE [LARGE SCALE GENOMIC DNA]</scope>
    <source>
        <strain evidence="4 5">JH1073</strain>
        <strain evidence="3 6">JH702</strain>
    </source>
</reference>
<evidence type="ECO:0000256" key="1">
    <source>
        <dbReference type="ARBA" id="ARBA00005698"/>
    </source>
</evidence>
<reference evidence="5" key="3">
    <citation type="submission" date="2023-06" db="EMBL/GenBank/DDBJ databases">
        <title>Pangenomics reveal diversification of enzyme families and niche specialization in globally abundant SAR202 bacteria.</title>
        <authorList>
            <person name="Saw J.H.W."/>
        </authorList>
    </citation>
    <scope>NUCLEOTIDE SEQUENCE [LARGE SCALE GENOMIC DNA]</scope>
    <source>
        <strain evidence="5">JH1073</strain>
    </source>
</reference>
<dbReference type="AlphaFoldDB" id="A0AAJ5ZGX8"/>
<gene>
    <name evidence="3" type="ORF">GKO46_03465</name>
    <name evidence="4" type="ORF">GKO48_05795</name>
</gene>
<comment type="function">
    <text evidence="2">NDH-1 shuttles electrons from NADH, via FMN and iron-sulfur (Fe-S) centers, to quinones in the respiratory chain. Couples the redox reaction to proton translocation (for every two electrons transferred, four hydrogen ions are translocated across the cytoplasmic membrane), and thus conserves the redox energy in a proton gradient.</text>
</comment>
<proteinExistence type="inferred from homology"/>
<dbReference type="GO" id="GO:0008137">
    <property type="term" value="F:NADH dehydrogenase (ubiquinone) activity"/>
    <property type="evidence" value="ECO:0007669"/>
    <property type="project" value="UniProtKB-UniRule"/>
</dbReference>
<name>A0AAJ5ZGX8_9CHLR</name>
<dbReference type="InterPro" id="IPR042106">
    <property type="entry name" value="Nuo/plastoQ_OxRdtase_6_NuoJ"/>
</dbReference>
<evidence type="ECO:0000256" key="2">
    <source>
        <dbReference type="RuleBase" id="RU004429"/>
    </source>
</evidence>
<accession>A0AAJ5ZGX8</accession>
<dbReference type="GO" id="GO:0048038">
    <property type="term" value="F:quinone binding"/>
    <property type="evidence" value="ECO:0007669"/>
    <property type="project" value="UniProtKB-UniRule"/>
</dbReference>
<feature type="transmembrane region" description="Helical" evidence="2">
    <location>
        <begin position="13"/>
        <end position="31"/>
    </location>
</feature>
<comment type="subcellular location">
    <subcellularLocation>
        <location evidence="2">Cell membrane</location>
        <topology evidence="2">Multi-pass membrane protein</topology>
    </subcellularLocation>
</comment>
<keyword evidence="2" id="KW-1003">Cell membrane</keyword>
<sequence>MTPVMEVSALTTIAFWAASAMTLGFAAIVVTQRDVFRAAIALAGSFLGVGILYFVLSAEFVGVVQILVYVGAISVLMAFAVMFIQDIASGSRPAQGRLVGVAAAVLVFAALAFTAYNTEWSSQNELSPDAVVALTEGYYEVGEGDDIRVELTEPAGDNDVVVANGGAFVESTGAVGVLLVREYMLAFEIIGLLLVAALIGGLLLMRNPPSSNKTEKGDASV</sequence>
<dbReference type="Proteomes" id="UP001321249">
    <property type="component" value="Unassembled WGS sequence"/>
</dbReference>
<reference evidence="4" key="2">
    <citation type="journal article" date="2023" name="Nat. Commun.">
        <title>Cultivation of marine bacteria of the SAR202 clade.</title>
        <authorList>
            <person name="Lim Y."/>
            <person name="Seo J.H."/>
            <person name="Giovannoni S.J."/>
            <person name="Kang I."/>
            <person name="Cho J.C."/>
        </authorList>
    </citation>
    <scope>NUCLEOTIDE SEQUENCE</scope>
    <source>
        <strain evidence="4">JH1073</strain>
    </source>
</reference>
<dbReference type="EMBL" id="WMBE01000001">
    <property type="protein sequence ID" value="MDG0866127.1"/>
    <property type="molecule type" value="Genomic_DNA"/>
</dbReference>
<dbReference type="EC" id="7.1.1.-" evidence="2"/>
<keyword evidence="2" id="KW-0812">Transmembrane</keyword>
<dbReference type="InterPro" id="IPR001457">
    <property type="entry name" value="NADH_UbQ/plastoQ_OxRdtase_su6"/>
</dbReference>
<evidence type="ECO:0000313" key="3">
    <source>
        <dbReference type="EMBL" id="MDG0866127.1"/>
    </source>
</evidence>
<dbReference type="GO" id="GO:0005886">
    <property type="term" value="C:plasma membrane"/>
    <property type="evidence" value="ECO:0007669"/>
    <property type="project" value="UniProtKB-SubCell"/>
</dbReference>
<keyword evidence="2" id="KW-1133">Transmembrane helix</keyword>
<dbReference type="Proteomes" id="UP001219901">
    <property type="component" value="Chromosome"/>
</dbReference>
<keyword evidence="2" id="KW-0472">Membrane</keyword>
<dbReference type="RefSeq" id="WP_342822553.1">
    <property type="nucleotide sequence ID" value="NZ_CP046146.1"/>
</dbReference>
<feature type="transmembrane region" description="Helical" evidence="2">
    <location>
        <begin position="38"/>
        <end position="56"/>
    </location>
</feature>
<dbReference type="PANTHER" id="PTHR33269:SF17">
    <property type="entry name" value="NADH-UBIQUINONE OXIDOREDUCTASE CHAIN 6"/>
    <property type="match status" value="1"/>
</dbReference>
<dbReference type="PANTHER" id="PTHR33269">
    <property type="entry name" value="NADH-UBIQUINONE OXIDOREDUCTASE CHAIN 6"/>
    <property type="match status" value="1"/>
</dbReference>
<comment type="similarity">
    <text evidence="1 2">Belongs to the complex I subunit 6 family.</text>
</comment>
<dbReference type="EMBL" id="CP046147">
    <property type="protein sequence ID" value="WFG39150.1"/>
    <property type="molecule type" value="Genomic_DNA"/>
</dbReference>
<evidence type="ECO:0000313" key="5">
    <source>
        <dbReference type="Proteomes" id="UP001219901"/>
    </source>
</evidence>
<feature type="transmembrane region" description="Helical" evidence="2">
    <location>
        <begin position="183"/>
        <end position="204"/>
    </location>
</feature>
<feature type="transmembrane region" description="Helical" evidence="2">
    <location>
        <begin position="62"/>
        <end position="84"/>
    </location>
</feature>
<comment type="catalytic activity">
    <reaction evidence="2">
        <text>a quinone + NADH + 5 H(+)(in) = a quinol + NAD(+) + 4 H(+)(out)</text>
        <dbReference type="Rhea" id="RHEA:57888"/>
        <dbReference type="ChEBI" id="CHEBI:15378"/>
        <dbReference type="ChEBI" id="CHEBI:24646"/>
        <dbReference type="ChEBI" id="CHEBI:57540"/>
        <dbReference type="ChEBI" id="CHEBI:57945"/>
        <dbReference type="ChEBI" id="CHEBI:132124"/>
    </reaction>
</comment>
<dbReference type="Gene3D" id="1.20.120.1200">
    <property type="entry name" value="NADH-ubiquinone/plastoquinone oxidoreductase chain 6, subunit NuoJ"/>
    <property type="match status" value="1"/>
</dbReference>
<keyword evidence="5" id="KW-1185">Reference proteome</keyword>
<protein>
    <recommendedName>
        <fullName evidence="2">NADH-quinone oxidoreductase subunit J</fullName>
        <ecNumber evidence="2">7.1.1.-</ecNumber>
    </recommendedName>
</protein>
<evidence type="ECO:0000313" key="4">
    <source>
        <dbReference type="EMBL" id="WFG39150.1"/>
    </source>
</evidence>